<dbReference type="SUPFAM" id="SSF48403">
    <property type="entry name" value="Ankyrin repeat"/>
    <property type="match status" value="1"/>
</dbReference>
<keyword evidence="3" id="KW-1185">Reference proteome</keyword>
<evidence type="ECO:0000313" key="3">
    <source>
        <dbReference type="Proteomes" id="UP001296104"/>
    </source>
</evidence>
<dbReference type="Proteomes" id="UP001296104">
    <property type="component" value="Unassembled WGS sequence"/>
</dbReference>
<dbReference type="InterPro" id="IPR002110">
    <property type="entry name" value="Ankyrin_rpt"/>
</dbReference>
<dbReference type="EMBL" id="CAVMBE010000193">
    <property type="protein sequence ID" value="CAK4035030.1"/>
    <property type="molecule type" value="Genomic_DNA"/>
</dbReference>
<dbReference type="Pfam" id="PF12796">
    <property type="entry name" value="Ank_2"/>
    <property type="match status" value="1"/>
</dbReference>
<name>A0AAI8Z9N9_9PEZI</name>
<proteinExistence type="predicted"/>
<protein>
    <submittedName>
        <fullName evidence="2">Ankyrin repeat</fullName>
    </submittedName>
</protein>
<dbReference type="InterPro" id="IPR052391">
    <property type="entry name" value="E3_Ligase-Neurotoxin"/>
</dbReference>
<dbReference type="SMART" id="SM00248">
    <property type="entry name" value="ANK"/>
    <property type="match status" value="4"/>
</dbReference>
<dbReference type="Pfam" id="PF00023">
    <property type="entry name" value="Ank"/>
    <property type="match status" value="1"/>
</dbReference>
<evidence type="ECO:0000313" key="2">
    <source>
        <dbReference type="EMBL" id="CAK4035030.1"/>
    </source>
</evidence>
<dbReference type="PROSITE" id="PS50297">
    <property type="entry name" value="ANK_REP_REGION"/>
    <property type="match status" value="2"/>
</dbReference>
<dbReference type="AlphaFoldDB" id="A0AAI8Z9N9"/>
<reference evidence="2" key="1">
    <citation type="submission" date="2023-11" db="EMBL/GenBank/DDBJ databases">
        <authorList>
            <person name="Alioto T."/>
            <person name="Alioto T."/>
            <person name="Gomez Garrido J."/>
        </authorList>
    </citation>
    <scope>NUCLEOTIDE SEQUENCE</scope>
</reference>
<keyword evidence="1" id="KW-0040">ANK repeat</keyword>
<comment type="caution">
    <text evidence="2">The sequence shown here is derived from an EMBL/GenBank/DDBJ whole genome shotgun (WGS) entry which is preliminary data.</text>
</comment>
<evidence type="ECO:0000256" key="1">
    <source>
        <dbReference type="PROSITE-ProRule" id="PRU00023"/>
    </source>
</evidence>
<accession>A0AAI8Z9N9</accession>
<dbReference type="PANTHER" id="PTHR24133">
    <property type="entry name" value="ANKYRIN DOMAIN-CONTAINING"/>
    <property type="match status" value="1"/>
</dbReference>
<feature type="non-terminal residue" evidence="2">
    <location>
        <position position="278"/>
    </location>
</feature>
<dbReference type="Gene3D" id="1.25.40.20">
    <property type="entry name" value="Ankyrin repeat-containing domain"/>
    <property type="match status" value="2"/>
</dbReference>
<dbReference type="InterPro" id="IPR036770">
    <property type="entry name" value="Ankyrin_rpt-contain_sf"/>
</dbReference>
<gene>
    <name evidence="2" type="ORF">LECACI_7A010188</name>
</gene>
<feature type="repeat" description="ANK" evidence="1">
    <location>
        <begin position="136"/>
        <end position="168"/>
    </location>
</feature>
<sequence>MADFSAIFEKSPYKSLYRCIDMYPEDALQVAFADFRKQKPTVAVSPLLHYCVQQEKLAPFIELLKSGVGPDEDVVEASALKENKSFLFGLLEHGWPIDHTLQGGRVPSLLCLLIDQPELVKELLQRGASPNAMSTSGETPLSVAVQAGSPATIKMLLEAGADVQDGDVLHYAVEREGDDLEVMRLLLSCNAPVNAIQFGHPNARRLRHSLLRGTPLHKACLLGKYEVVDLLLTHGADPSSTRMRGSQIELTTPLDIAKQQGYQSIMILLERCGRRSHS</sequence>
<dbReference type="PANTHER" id="PTHR24133:SF40">
    <property type="entry name" value="ANKYRIN REPEAT DOMAIN 44"/>
    <property type="match status" value="1"/>
</dbReference>
<feature type="repeat" description="ANK" evidence="1">
    <location>
        <begin position="211"/>
        <end position="243"/>
    </location>
</feature>
<dbReference type="PROSITE" id="PS50088">
    <property type="entry name" value="ANK_REPEAT"/>
    <property type="match status" value="2"/>
</dbReference>
<organism evidence="2 3">
    <name type="scientific">Lecanosticta acicola</name>
    <dbReference type="NCBI Taxonomy" id="111012"/>
    <lineage>
        <taxon>Eukaryota</taxon>
        <taxon>Fungi</taxon>
        <taxon>Dikarya</taxon>
        <taxon>Ascomycota</taxon>
        <taxon>Pezizomycotina</taxon>
        <taxon>Dothideomycetes</taxon>
        <taxon>Dothideomycetidae</taxon>
        <taxon>Mycosphaerellales</taxon>
        <taxon>Mycosphaerellaceae</taxon>
        <taxon>Lecanosticta</taxon>
    </lineage>
</organism>